<evidence type="ECO:0000313" key="3">
    <source>
        <dbReference type="Proteomes" id="UP001208567"/>
    </source>
</evidence>
<reference evidence="2 3" key="1">
    <citation type="journal article" date="2024" name="Int. J. Syst. Evol. Microbiol.">
        <title>Clostridium omnivorum sp. nov., isolated from anoxic soil under the treatment of reductive soil disinfestation.</title>
        <authorList>
            <person name="Ueki A."/>
            <person name="Tonouchi A."/>
            <person name="Kaku N."/>
            <person name="Honma S."/>
            <person name="Ueki K."/>
        </authorList>
    </citation>
    <scope>NUCLEOTIDE SEQUENCE [LARGE SCALE GENOMIC DNA]</scope>
    <source>
        <strain evidence="2 3">E14</strain>
    </source>
</reference>
<name>A0ABQ5N468_9CLOT</name>
<dbReference type="Proteomes" id="UP001208567">
    <property type="component" value="Unassembled WGS sequence"/>
</dbReference>
<dbReference type="RefSeq" id="WP_264849277.1">
    <property type="nucleotide sequence ID" value="NZ_BRXR01000001.1"/>
</dbReference>
<feature type="transmembrane region" description="Helical" evidence="1">
    <location>
        <begin position="186"/>
        <end position="206"/>
    </location>
</feature>
<feature type="transmembrane region" description="Helical" evidence="1">
    <location>
        <begin position="41"/>
        <end position="62"/>
    </location>
</feature>
<feature type="transmembrane region" description="Helical" evidence="1">
    <location>
        <begin position="83"/>
        <end position="105"/>
    </location>
</feature>
<keyword evidence="1" id="KW-0812">Transmembrane</keyword>
<keyword evidence="1" id="KW-1133">Transmembrane helix</keyword>
<feature type="transmembrane region" description="Helical" evidence="1">
    <location>
        <begin position="299"/>
        <end position="319"/>
    </location>
</feature>
<keyword evidence="3" id="KW-1185">Reference proteome</keyword>
<evidence type="ECO:0000256" key="1">
    <source>
        <dbReference type="SAM" id="Phobius"/>
    </source>
</evidence>
<evidence type="ECO:0000313" key="2">
    <source>
        <dbReference type="EMBL" id="GLC30007.1"/>
    </source>
</evidence>
<dbReference type="EMBL" id="BRXR01000001">
    <property type="protein sequence ID" value="GLC30007.1"/>
    <property type="molecule type" value="Genomic_DNA"/>
</dbReference>
<organism evidence="2 3">
    <name type="scientific">Clostridium omnivorum</name>
    <dbReference type="NCBI Taxonomy" id="1604902"/>
    <lineage>
        <taxon>Bacteria</taxon>
        <taxon>Bacillati</taxon>
        <taxon>Bacillota</taxon>
        <taxon>Clostridia</taxon>
        <taxon>Eubacteriales</taxon>
        <taxon>Clostridiaceae</taxon>
        <taxon>Clostridium</taxon>
    </lineage>
</organism>
<keyword evidence="1" id="KW-0472">Membrane</keyword>
<dbReference type="PANTHER" id="PTHR37814:SF1">
    <property type="entry name" value="MEMBRANE PROTEIN"/>
    <property type="match status" value="1"/>
</dbReference>
<dbReference type="PANTHER" id="PTHR37814">
    <property type="entry name" value="CONSERVED MEMBRANE PROTEIN"/>
    <property type="match status" value="1"/>
</dbReference>
<feature type="transmembrane region" description="Helical" evidence="1">
    <location>
        <begin position="218"/>
        <end position="242"/>
    </location>
</feature>
<dbReference type="InterPro" id="IPR038728">
    <property type="entry name" value="YkvI-like"/>
</dbReference>
<protein>
    <submittedName>
        <fullName evidence="2">Transporter</fullName>
    </submittedName>
</protein>
<feature type="transmembrane region" description="Helical" evidence="1">
    <location>
        <begin position="117"/>
        <end position="135"/>
    </location>
</feature>
<accession>A0ABQ5N468</accession>
<dbReference type="Gene3D" id="1.20.1740.10">
    <property type="entry name" value="Amino acid/polyamine transporter I"/>
    <property type="match status" value="1"/>
</dbReference>
<feature type="transmembrane region" description="Helical" evidence="1">
    <location>
        <begin position="325"/>
        <end position="346"/>
    </location>
</feature>
<proteinExistence type="predicted"/>
<sequence>MKRNVTLALQITFVFVGTIVGAGLASGQEINQFFTRYGYKSIYGICLCCLIYIIMSYMIISLSIRHRLNSYNELINLVIRPKILGQVTDAITSLFLISGAAIILAGSGSLLHQYFGFSKWVGIILMVVISLFILLRDTKGLIEVNSFIVPSLIIVIVTVFILHIFFSRDIVSITTLKNIPSTKNNWLFSCILYSGFNILGCSGVLVPLSSEFRNRKSLTFGAVLGAIILTVLTMMINIMLLLNVPYISKYEIPLLYIANRFGTAIQIMLLCIIWLEMFSTEVSDIYSVGKTMQQIFNISYKKSVVIIMAIAIPISQIGFVNLISILYPFFGFISLIFMVQCIIFFIKNRK</sequence>
<gene>
    <name evidence="2" type="ORF">bsdE14_14170</name>
</gene>
<feature type="transmembrane region" description="Helical" evidence="1">
    <location>
        <begin position="147"/>
        <end position="166"/>
    </location>
</feature>
<comment type="caution">
    <text evidence="2">The sequence shown here is derived from an EMBL/GenBank/DDBJ whole genome shotgun (WGS) entry which is preliminary data.</text>
</comment>
<feature type="transmembrane region" description="Helical" evidence="1">
    <location>
        <begin position="254"/>
        <end position="278"/>
    </location>
</feature>